<sequence>MAMDIHRQLAGNQSRRMASEDRYLDRMERREVAADRQIGELVREGRQLLYIWPQGGKYREGSRSDLVAFLIRNHYA</sequence>
<accession>A0AAW8DC73</accession>
<organism evidence="2 3">
    <name type="scientific">Variovorax boronicumulans</name>
    <dbReference type="NCBI Taxonomy" id="436515"/>
    <lineage>
        <taxon>Bacteria</taxon>
        <taxon>Pseudomonadati</taxon>
        <taxon>Pseudomonadota</taxon>
        <taxon>Betaproteobacteria</taxon>
        <taxon>Burkholderiales</taxon>
        <taxon>Comamonadaceae</taxon>
        <taxon>Variovorax</taxon>
    </lineage>
</organism>
<reference evidence="2" key="1">
    <citation type="submission" date="2023-07" db="EMBL/GenBank/DDBJ databases">
        <title>Sorghum-associated microbial communities from plants grown in Nebraska, USA.</title>
        <authorList>
            <person name="Schachtman D."/>
        </authorList>
    </citation>
    <scope>NUCLEOTIDE SEQUENCE</scope>
    <source>
        <strain evidence="2">DS3754</strain>
    </source>
</reference>
<evidence type="ECO:0000313" key="2">
    <source>
        <dbReference type="EMBL" id="MDP9897391.1"/>
    </source>
</evidence>
<dbReference type="AlphaFoldDB" id="A0AAW8DC73"/>
<gene>
    <name evidence="2" type="ORF">J2W31_006535</name>
</gene>
<name>A0AAW8DC73_9BURK</name>
<evidence type="ECO:0000256" key="1">
    <source>
        <dbReference type="SAM" id="MobiDB-lite"/>
    </source>
</evidence>
<feature type="region of interest" description="Disordered" evidence="1">
    <location>
        <begin position="1"/>
        <end position="21"/>
    </location>
</feature>
<comment type="caution">
    <text evidence="2">The sequence shown here is derived from an EMBL/GenBank/DDBJ whole genome shotgun (WGS) entry which is preliminary data.</text>
</comment>
<proteinExistence type="predicted"/>
<protein>
    <submittedName>
        <fullName evidence="2">Uncharacterized protein</fullName>
    </submittedName>
</protein>
<dbReference type="RefSeq" id="WP_307687325.1">
    <property type="nucleotide sequence ID" value="NZ_JAUSRD010000027.1"/>
</dbReference>
<dbReference type="Proteomes" id="UP001242045">
    <property type="component" value="Unassembled WGS sequence"/>
</dbReference>
<evidence type="ECO:0000313" key="3">
    <source>
        <dbReference type="Proteomes" id="UP001242045"/>
    </source>
</evidence>
<dbReference type="EMBL" id="JAUSRD010000027">
    <property type="protein sequence ID" value="MDP9897391.1"/>
    <property type="molecule type" value="Genomic_DNA"/>
</dbReference>